<dbReference type="SUPFAM" id="SSF46689">
    <property type="entry name" value="Homeodomain-like"/>
    <property type="match status" value="1"/>
</dbReference>
<gene>
    <name evidence="2" type="ORF">QTP70_001519</name>
</gene>
<comment type="caution">
    <text evidence="2">The sequence shown here is derived from an EMBL/GenBank/DDBJ whole genome shotgun (WGS) entry which is preliminary data.</text>
</comment>
<dbReference type="InterPro" id="IPR057667">
    <property type="entry name" value="HTH_SB"/>
</dbReference>
<reference evidence="2" key="1">
    <citation type="submission" date="2023-06" db="EMBL/GenBank/DDBJ databases">
        <title>Male Hemibagrus guttatus genome.</title>
        <authorList>
            <person name="Bian C."/>
        </authorList>
    </citation>
    <scope>NUCLEOTIDE SEQUENCE</scope>
    <source>
        <strain evidence="2">Male_cb2023</strain>
        <tissue evidence="2">Muscle</tissue>
    </source>
</reference>
<proteinExistence type="predicted"/>
<sequence>MDFTRYLKVCCGIWHQDISSRSYKSYAFQTMVTEAFHTTASQQLGRLRGITMVRSNELSEAFRKKIVDAYESSKGYKKISKEFVISHSTVQKIIYKWRTLKTSANMARSGRPSKFTPRADRKMLKDVSKTPKITGSTGSFCYSLCQSARIYNQKETTQL</sequence>
<dbReference type="AlphaFoldDB" id="A0AAE0QDL5"/>
<dbReference type="InterPro" id="IPR036388">
    <property type="entry name" value="WH-like_DNA-bd_sf"/>
</dbReference>
<dbReference type="Proteomes" id="UP001274896">
    <property type="component" value="Unassembled WGS sequence"/>
</dbReference>
<evidence type="ECO:0000313" key="3">
    <source>
        <dbReference type="Proteomes" id="UP001274896"/>
    </source>
</evidence>
<dbReference type="InterPro" id="IPR009057">
    <property type="entry name" value="Homeodomain-like_sf"/>
</dbReference>
<feature type="domain" description="Sleeping Beauty transposase HTH" evidence="1">
    <location>
        <begin position="52"/>
        <end position="102"/>
    </location>
</feature>
<organism evidence="2 3">
    <name type="scientific">Hemibagrus guttatus</name>
    <dbReference type="NCBI Taxonomy" id="175788"/>
    <lineage>
        <taxon>Eukaryota</taxon>
        <taxon>Metazoa</taxon>
        <taxon>Chordata</taxon>
        <taxon>Craniata</taxon>
        <taxon>Vertebrata</taxon>
        <taxon>Euteleostomi</taxon>
        <taxon>Actinopterygii</taxon>
        <taxon>Neopterygii</taxon>
        <taxon>Teleostei</taxon>
        <taxon>Ostariophysi</taxon>
        <taxon>Siluriformes</taxon>
        <taxon>Bagridae</taxon>
        <taxon>Hemibagrus</taxon>
    </lineage>
</organism>
<accession>A0AAE0QDL5</accession>
<keyword evidence="3" id="KW-1185">Reference proteome</keyword>
<dbReference type="EMBL" id="JAUCMX010000017">
    <property type="protein sequence ID" value="KAK3518511.1"/>
    <property type="molecule type" value="Genomic_DNA"/>
</dbReference>
<evidence type="ECO:0000313" key="2">
    <source>
        <dbReference type="EMBL" id="KAK3518511.1"/>
    </source>
</evidence>
<evidence type="ECO:0000259" key="1">
    <source>
        <dbReference type="Pfam" id="PF25787"/>
    </source>
</evidence>
<dbReference type="Gene3D" id="1.10.10.10">
    <property type="entry name" value="Winged helix-like DNA-binding domain superfamily/Winged helix DNA-binding domain"/>
    <property type="match status" value="1"/>
</dbReference>
<dbReference type="Pfam" id="PF25787">
    <property type="entry name" value="HTH_SB"/>
    <property type="match status" value="1"/>
</dbReference>
<name>A0AAE0QDL5_9TELE</name>
<protein>
    <recommendedName>
        <fullName evidence="1">Sleeping Beauty transposase HTH domain-containing protein</fullName>
    </recommendedName>
</protein>